<name>E1ST58_FERBD</name>
<evidence type="ECO:0000313" key="1">
    <source>
        <dbReference type="EMBL" id="ADN76105.1"/>
    </source>
</evidence>
<evidence type="ECO:0000313" key="2">
    <source>
        <dbReference type="Proteomes" id="UP000006683"/>
    </source>
</evidence>
<organism evidence="1 2">
    <name type="scientific">Ferrimonas balearica (strain DSM 9799 / CCM 4581 / KCTC 23876 / PAT)</name>
    <dbReference type="NCBI Taxonomy" id="550540"/>
    <lineage>
        <taxon>Bacteria</taxon>
        <taxon>Pseudomonadati</taxon>
        <taxon>Pseudomonadota</taxon>
        <taxon>Gammaproteobacteria</taxon>
        <taxon>Alteromonadales</taxon>
        <taxon>Ferrimonadaceae</taxon>
        <taxon>Ferrimonas</taxon>
    </lineage>
</organism>
<dbReference type="GeneID" id="67182114"/>
<dbReference type="STRING" id="550540.Fbal_1902"/>
<gene>
    <name evidence="1" type="ordered locus">Fbal_1902</name>
</gene>
<sequence length="137" mass="15252">MKYAPIIIVAAALSGCSDPQAEKNETWDPTLCQFQQGECTRNGATLAVTPFSAPSEEPLTFHLTLPDDQKLVASRIEGRDMFMGVIPVRFDEQGNAEVIYGSCSSGYMVWRLFVTTEDEKGEQHHHLFDWLADAPTE</sequence>
<accession>E1ST58</accession>
<dbReference type="PROSITE" id="PS51257">
    <property type="entry name" value="PROKAR_LIPOPROTEIN"/>
    <property type="match status" value="1"/>
</dbReference>
<dbReference type="KEGG" id="fbl:Fbal_1902"/>
<keyword evidence="2" id="KW-1185">Reference proteome</keyword>
<evidence type="ECO:0008006" key="3">
    <source>
        <dbReference type="Google" id="ProtNLM"/>
    </source>
</evidence>
<dbReference type="HOGENOM" id="CLU_139764_0_0_6"/>
<protein>
    <recommendedName>
        <fullName evidence="3">Lipoprotein</fullName>
    </recommendedName>
</protein>
<dbReference type="RefSeq" id="WP_013345411.1">
    <property type="nucleotide sequence ID" value="NC_014541.1"/>
</dbReference>
<dbReference type="Proteomes" id="UP000006683">
    <property type="component" value="Chromosome"/>
</dbReference>
<reference evidence="1 2" key="1">
    <citation type="journal article" date="2010" name="Stand. Genomic Sci.">
        <title>Complete genome sequence of Ferrimonas balearica type strain (PAT).</title>
        <authorList>
            <person name="Nolan M."/>
            <person name="Sikorski J."/>
            <person name="Davenport K."/>
            <person name="Lucas S."/>
            <person name="Glavina Del Rio T."/>
            <person name="Tice H."/>
            <person name="Cheng J."/>
            <person name="Goodwin L."/>
            <person name="Pitluck S."/>
            <person name="Liolios K."/>
            <person name="Ivanova N."/>
            <person name="Mavromatis K."/>
            <person name="Ovchinnikova G."/>
            <person name="Pati A."/>
            <person name="Chen A."/>
            <person name="Palaniappan K."/>
            <person name="Land M."/>
            <person name="Hauser L."/>
            <person name="Chang Y."/>
            <person name="Jeffries C."/>
            <person name="Tapia R."/>
            <person name="Brettin T."/>
            <person name="Detter J."/>
            <person name="Han C."/>
            <person name="Yasawong M."/>
            <person name="Rohde M."/>
            <person name="Tindall B."/>
            <person name="Goker M."/>
            <person name="Woyke T."/>
            <person name="Bristow J."/>
            <person name="Eisen J."/>
            <person name="Markowitz V."/>
            <person name="Hugenholtz P."/>
            <person name="Kyrpides N."/>
            <person name="Klenk H."/>
            <person name="Lapidus A."/>
        </authorList>
    </citation>
    <scope>NUCLEOTIDE SEQUENCE [LARGE SCALE GENOMIC DNA]</scope>
    <source>
        <strain evidence="2">DSM 9799 / CCM 4581 / KCTC 23876 / PAT</strain>
    </source>
</reference>
<dbReference type="EMBL" id="CP002209">
    <property type="protein sequence ID" value="ADN76105.1"/>
    <property type="molecule type" value="Genomic_DNA"/>
</dbReference>
<dbReference type="AlphaFoldDB" id="E1ST58"/>
<proteinExistence type="predicted"/>